<protein>
    <submittedName>
        <fullName evidence="1">Uncharacterized protein</fullName>
    </submittedName>
</protein>
<keyword evidence="2" id="KW-1185">Reference proteome</keyword>
<dbReference type="EMBL" id="CP030032">
    <property type="protein sequence ID" value="AWV88413.1"/>
    <property type="molecule type" value="Genomic_DNA"/>
</dbReference>
<dbReference type="Gene3D" id="3.40.50.1820">
    <property type="entry name" value="alpha/beta hydrolase"/>
    <property type="match status" value="1"/>
</dbReference>
<dbReference type="AlphaFoldDB" id="A0A2Z4FHI0"/>
<dbReference type="SUPFAM" id="SSF53474">
    <property type="entry name" value="alpha/beta-Hydrolases"/>
    <property type="match status" value="1"/>
</dbReference>
<gene>
    <name evidence="1" type="ORF">DN745_03250</name>
</gene>
<dbReference type="PROSITE" id="PS51257">
    <property type="entry name" value="PROKAR_LIPOPROTEIN"/>
    <property type="match status" value="1"/>
</dbReference>
<dbReference type="InterPro" id="IPR029058">
    <property type="entry name" value="AB_hydrolase_fold"/>
</dbReference>
<evidence type="ECO:0000313" key="1">
    <source>
        <dbReference type="EMBL" id="AWV88413.1"/>
    </source>
</evidence>
<evidence type="ECO:0000313" key="2">
    <source>
        <dbReference type="Proteomes" id="UP000249799"/>
    </source>
</evidence>
<dbReference type="RefSeq" id="WP_111332134.1">
    <property type="nucleotide sequence ID" value="NZ_CP030032.1"/>
</dbReference>
<sequence>MKSIRLSLLLCAVLLFAGCSDDAPKENNGGADIVEDSGGDVVDIVEQEGTKLRFEPKSADFFAVPLPSDTRLAEDGSVSLQAWESAYGNALVKLWFDAAEELMNGWGLISGVFMNFSAPLDPATLPQTIEGTAFDLDSVGDFPSVFLMDVDPTSPQKGEALPIECKFTEGQGTYHDENLLSCISPFGVVRRPQTRYALVVTSAVKDAEGEALVPALAMQKLLMGQDVDGQNGTVAAAPYVETRDMLVEAGLGADDIVSVVLFTTGDPASRLVKVNDWYRQLPEPEVDAGSLEYVEEFDDYIVLRGTYTVPVVQSGEAPFDAPPAGKIVFDDAGAPVEQSTDTVPFLLTIPKSPMPAEGWPTMMYMHGSGGEMQELIDRGARTIRDKPETAPRGTGPGGVVAPYGIAGFAAEFGFHGTRFSPSDTTGLKLYNLLGNPRAAVDNFLVAANEVTLHGRLLAGLSIDPQSIAEVAAAVDVSAASDGMIRFNDERLSAMGQSMGSTIGLPALTISKKIDAGILSGSGATLIEVALKTTKPVTLKPILQGLLRYRSDEELDRFDPILNSLQFAWDFVDPAVHGRHLFTETHPDTSAKHVLQHSGVDDGYFSIYSRTALSGAIGLDFVDPNPEPETLEIMKIIAPDHATPLSAPVQANLADGTITGVVAVYEPEVMDGHNIAYQVDDTKAQYACFAKSVGVGDAPVFRSVADSQVDTCD</sequence>
<accession>A0A2Z4FHI0</accession>
<proteinExistence type="predicted"/>
<name>A0A2Z4FHI0_9DELT</name>
<dbReference type="OrthoDB" id="581066at2"/>
<dbReference type="Proteomes" id="UP000249799">
    <property type="component" value="Chromosome"/>
</dbReference>
<organism evidence="1 2">
    <name type="scientific">Bradymonas sediminis</name>
    <dbReference type="NCBI Taxonomy" id="1548548"/>
    <lineage>
        <taxon>Bacteria</taxon>
        <taxon>Deltaproteobacteria</taxon>
        <taxon>Bradymonadales</taxon>
        <taxon>Bradymonadaceae</taxon>
        <taxon>Bradymonas</taxon>
    </lineage>
</organism>
<reference evidence="1 2" key="1">
    <citation type="submission" date="2018-06" db="EMBL/GenBank/DDBJ databases">
        <title>Lujinxingia sediminis gen. nov. sp. nov., a new facultative anaerobic member of the class Deltaproteobacteria, and proposal of Lujinxingaceae fam. nov.</title>
        <authorList>
            <person name="Guo L.-Y."/>
            <person name="Li C.-M."/>
            <person name="Wang S."/>
            <person name="Du Z.-J."/>
        </authorList>
    </citation>
    <scope>NUCLEOTIDE SEQUENCE [LARGE SCALE GENOMIC DNA]</scope>
    <source>
        <strain evidence="1 2">FA350</strain>
    </source>
</reference>
<dbReference type="KEGG" id="bsed:DN745_03250"/>